<protein>
    <submittedName>
        <fullName evidence="1">Uncharacterized protein</fullName>
    </submittedName>
</protein>
<name>A0A8S5S111_9CAUD</name>
<proteinExistence type="predicted"/>
<organism evidence="1">
    <name type="scientific">Podoviridae sp. ct8Lf7</name>
    <dbReference type="NCBI Taxonomy" id="2827723"/>
    <lineage>
        <taxon>Viruses</taxon>
        <taxon>Duplodnaviria</taxon>
        <taxon>Heunggongvirae</taxon>
        <taxon>Uroviricota</taxon>
        <taxon>Caudoviricetes</taxon>
    </lineage>
</organism>
<accession>A0A8S5S111</accession>
<reference evidence="1" key="1">
    <citation type="journal article" date="2021" name="Proc. Natl. Acad. Sci. U.S.A.">
        <title>A Catalog of Tens of Thousands of Viruses from Human Metagenomes Reveals Hidden Associations with Chronic Diseases.</title>
        <authorList>
            <person name="Tisza M.J."/>
            <person name="Buck C.B."/>
        </authorList>
    </citation>
    <scope>NUCLEOTIDE SEQUENCE</scope>
    <source>
        <strain evidence="1">Ct8Lf7</strain>
    </source>
</reference>
<dbReference type="EMBL" id="BK032511">
    <property type="protein sequence ID" value="DAF44686.1"/>
    <property type="molecule type" value="Genomic_DNA"/>
</dbReference>
<evidence type="ECO:0000313" key="1">
    <source>
        <dbReference type="EMBL" id="DAF44686.1"/>
    </source>
</evidence>
<sequence length="31" mass="3768">MTLLSLILWIKEKTSSENRLRFLKYQQDSII</sequence>